<dbReference type="EMBL" id="CP145316">
    <property type="protein sequence ID" value="XAM18732.1"/>
    <property type="molecule type" value="Genomic_DNA"/>
</dbReference>
<sequence length="161" mass="18273">MAIQDYESVDKALKRLCELEVKITHIEGEVTLACNKIKEEYKPQVESLNNEANFIRAEIESFCESHKADFADKRSKELVFGTIGYRLSKSVSLPRVKAKVESLIAAIKSFGLRDCLIYEEKPNKEALAELDEGSLVKLGLKRVVKDNFRIEPKIEALNNNK</sequence>
<organism evidence="1 2">
    <name type="scientific">Helicobacter mastomyrinus</name>
    <dbReference type="NCBI Taxonomy" id="287948"/>
    <lineage>
        <taxon>Bacteria</taxon>
        <taxon>Pseudomonadati</taxon>
        <taxon>Campylobacterota</taxon>
        <taxon>Epsilonproteobacteria</taxon>
        <taxon>Campylobacterales</taxon>
        <taxon>Helicobacteraceae</taxon>
        <taxon>Helicobacter</taxon>
    </lineage>
</organism>
<dbReference type="Pfam" id="PF07352">
    <property type="entry name" value="Phage_Mu_Gam"/>
    <property type="match status" value="1"/>
</dbReference>
<evidence type="ECO:0000313" key="2">
    <source>
        <dbReference type="Proteomes" id="UP001434737"/>
    </source>
</evidence>
<dbReference type="InterPro" id="IPR009951">
    <property type="entry name" value="Host-nuc_inhib_Gam"/>
</dbReference>
<name>A0ABZ3F894_9HELI</name>
<evidence type="ECO:0000313" key="1">
    <source>
        <dbReference type="EMBL" id="XAM18732.1"/>
    </source>
</evidence>
<dbReference type="RefSeq" id="WP_343354014.1">
    <property type="nucleotide sequence ID" value="NZ_CP145316.1"/>
</dbReference>
<keyword evidence="2" id="KW-1185">Reference proteome</keyword>
<gene>
    <name evidence="1" type="ORF">V3I05_03360</name>
</gene>
<dbReference type="SUPFAM" id="SSF161266">
    <property type="entry name" value="Gam-like"/>
    <property type="match status" value="1"/>
</dbReference>
<reference evidence="1 2" key="1">
    <citation type="submission" date="2024-02" db="EMBL/GenBank/DDBJ databases">
        <title>Genome and pathogenicity analysis of Helicobacter mastomyrinus isolated from mice.</title>
        <authorList>
            <person name="Zhu L."/>
        </authorList>
    </citation>
    <scope>NUCLEOTIDE SEQUENCE [LARGE SCALE GENOMIC DNA]</scope>
    <source>
        <strain evidence="1 2">Hm-17</strain>
    </source>
</reference>
<protein>
    <submittedName>
        <fullName evidence="1">Host-nuclease inhibitor Gam family protein</fullName>
    </submittedName>
</protein>
<accession>A0ABZ3F894</accession>
<dbReference type="Gene3D" id="1.20.5.170">
    <property type="match status" value="1"/>
</dbReference>
<dbReference type="Proteomes" id="UP001434737">
    <property type="component" value="Chromosome"/>
</dbReference>
<proteinExistence type="predicted"/>